<reference evidence="6" key="1">
    <citation type="submission" date="2011-07" db="EMBL/GenBank/DDBJ databases">
        <authorList>
            <consortium name="Caenorhabditis brenneri Sequencing and Analysis Consortium"/>
            <person name="Wilson R.K."/>
        </authorList>
    </citation>
    <scope>NUCLEOTIDE SEQUENCE [LARGE SCALE GENOMIC DNA]</scope>
    <source>
        <strain evidence="6">PB2801</strain>
    </source>
</reference>
<gene>
    <name evidence="5" type="ORF">CAEBREN_11177</name>
</gene>
<dbReference type="eggNOG" id="ENOG502TG0B">
    <property type="taxonomic scope" value="Eukaryota"/>
</dbReference>
<dbReference type="EMBL" id="GL379788">
    <property type="protein sequence ID" value="EGT40720.1"/>
    <property type="molecule type" value="Genomic_DNA"/>
</dbReference>
<evidence type="ECO:0000256" key="2">
    <source>
        <dbReference type="SAM" id="Phobius"/>
    </source>
</evidence>
<evidence type="ECO:0000256" key="3">
    <source>
        <dbReference type="SAM" id="SignalP"/>
    </source>
</evidence>
<dbReference type="STRING" id="135651.G0MAP8"/>
<organism evidence="6">
    <name type="scientific">Caenorhabditis brenneri</name>
    <name type="common">Nematode worm</name>
    <dbReference type="NCBI Taxonomy" id="135651"/>
    <lineage>
        <taxon>Eukaryota</taxon>
        <taxon>Metazoa</taxon>
        <taxon>Ecdysozoa</taxon>
        <taxon>Nematoda</taxon>
        <taxon>Chromadorea</taxon>
        <taxon>Rhabditida</taxon>
        <taxon>Rhabditina</taxon>
        <taxon>Rhabditomorpha</taxon>
        <taxon>Rhabditoidea</taxon>
        <taxon>Rhabditidae</taxon>
        <taxon>Peloderinae</taxon>
        <taxon>Caenorhabditis</taxon>
    </lineage>
</organism>
<proteinExistence type="predicted"/>
<feature type="transmembrane region" description="Helical" evidence="2">
    <location>
        <begin position="325"/>
        <end position="349"/>
    </location>
</feature>
<keyword evidence="6" id="KW-1185">Reference proteome</keyword>
<evidence type="ECO:0000313" key="6">
    <source>
        <dbReference type="Proteomes" id="UP000008068"/>
    </source>
</evidence>
<evidence type="ECO:0000259" key="4">
    <source>
        <dbReference type="Pfam" id="PF23608"/>
    </source>
</evidence>
<keyword evidence="3" id="KW-0732">Signal</keyword>
<protein>
    <recommendedName>
        <fullName evidence="4">ILCR1 Ig-like domain-containing protein</fullName>
    </recommendedName>
</protein>
<feature type="signal peptide" evidence="3">
    <location>
        <begin position="1"/>
        <end position="25"/>
    </location>
</feature>
<keyword evidence="2" id="KW-0472">Membrane</keyword>
<feature type="domain" description="ILCR1 Ig-like" evidence="4">
    <location>
        <begin position="195"/>
        <end position="295"/>
    </location>
</feature>
<dbReference type="InParanoid" id="G0MAP8"/>
<feature type="chain" id="PRO_5003403024" description="ILCR1 Ig-like domain-containing protein" evidence="3">
    <location>
        <begin position="26"/>
        <end position="612"/>
    </location>
</feature>
<dbReference type="OrthoDB" id="5799198at2759"/>
<dbReference type="HOGENOM" id="CLU_446349_0_0_1"/>
<dbReference type="FunCoup" id="G0MAP8">
    <property type="interactions" value="1527"/>
</dbReference>
<keyword evidence="2" id="KW-1133">Transmembrane helix</keyword>
<sequence length="612" mass="68323">MGGIKYHTLVFILVTAVLIVPTSQASTACSFNGNGTCSVNPETDDIVELLNDGNHTINWKIRPQNIGFMYYLRTSDDGSDLGVRGIVKWKVQLKNWTPNDTIVEGFLVTIMDHDSNETVSSYELIMSEPFEEFAENNEVLEMRLELDDVLKFDKRYDAKINILPLGKQAAASSFISIMEKLEGEQCSAMTGLAERWAPHVIVDVFETTSEIELSWKPAPAFLCIKTYEIVLQDRDGVILNTTEIEVNLGQKIVNTTFRGIEKDHLVQLKVRGKNALDGGCACVNCNCITDKTKFFMIPNTVKENVTPPTTPYAPIHHEPSSFTGWQIFFMAAGAALFFVLFITGCLCCSRYNKMIFKQKIAFSALKTSQYPNKKARSKKAYKVMVVCPEVSGRDLDYMMRIGEALKKSNNTVVCDKWKENAGDAEENMLQWVYEQTRVAEKIVIFHSSSYIPRCGVYDVVNNFFPCTDPRLVHIALTIDAQRNLPREIEFVMPRDQKHLEEAFDISITDPLVIDIPQDDVMVPGHEGIHNDSCESIAPGVQTNSKSHSTDSGVSSMSSNSSESGKGAPAVLEVVVENETAPYQKAENSAVEIPLQEMNIESHPLLQQPIPVS</sequence>
<dbReference type="InterPro" id="IPR057066">
    <property type="entry name" value="Ig_ILCR1"/>
</dbReference>
<accession>G0MAP8</accession>
<dbReference type="Pfam" id="PF23608">
    <property type="entry name" value="Ig_ILCR1"/>
    <property type="match status" value="1"/>
</dbReference>
<dbReference type="PROSITE" id="PS51257">
    <property type="entry name" value="PROKAR_LIPOPROTEIN"/>
    <property type="match status" value="1"/>
</dbReference>
<keyword evidence="2" id="KW-0812">Transmembrane</keyword>
<dbReference type="Proteomes" id="UP000008068">
    <property type="component" value="Unassembled WGS sequence"/>
</dbReference>
<evidence type="ECO:0000313" key="5">
    <source>
        <dbReference type="EMBL" id="EGT40720.1"/>
    </source>
</evidence>
<feature type="region of interest" description="Disordered" evidence="1">
    <location>
        <begin position="534"/>
        <end position="571"/>
    </location>
</feature>
<dbReference type="AlphaFoldDB" id="G0MAP8"/>
<name>G0MAP8_CAEBE</name>
<dbReference type="OMA" id="NCNCITD"/>
<evidence type="ECO:0000256" key="1">
    <source>
        <dbReference type="SAM" id="MobiDB-lite"/>
    </source>
</evidence>
<feature type="compositionally biased region" description="Low complexity" evidence="1">
    <location>
        <begin position="549"/>
        <end position="563"/>
    </location>
</feature>